<keyword evidence="1" id="KW-0812">Transmembrane</keyword>
<organism evidence="2 3">
    <name type="scientific">Protea cynaroides</name>
    <dbReference type="NCBI Taxonomy" id="273540"/>
    <lineage>
        <taxon>Eukaryota</taxon>
        <taxon>Viridiplantae</taxon>
        <taxon>Streptophyta</taxon>
        <taxon>Embryophyta</taxon>
        <taxon>Tracheophyta</taxon>
        <taxon>Spermatophyta</taxon>
        <taxon>Magnoliopsida</taxon>
        <taxon>Proteales</taxon>
        <taxon>Proteaceae</taxon>
        <taxon>Protea</taxon>
    </lineage>
</organism>
<feature type="transmembrane region" description="Helical" evidence="1">
    <location>
        <begin position="21"/>
        <end position="46"/>
    </location>
</feature>
<comment type="caution">
    <text evidence="2">The sequence shown here is derived from an EMBL/GenBank/DDBJ whole genome shotgun (WGS) entry which is preliminary data.</text>
</comment>
<gene>
    <name evidence="2" type="ORF">NE237_024648</name>
</gene>
<evidence type="ECO:0000313" key="2">
    <source>
        <dbReference type="EMBL" id="KAJ4957537.1"/>
    </source>
</evidence>
<proteinExistence type="predicted"/>
<dbReference type="AlphaFoldDB" id="A0A9Q0H4M6"/>
<accession>A0A9Q0H4M6</accession>
<feature type="transmembrane region" description="Helical" evidence="1">
    <location>
        <begin position="80"/>
        <end position="100"/>
    </location>
</feature>
<evidence type="ECO:0000256" key="1">
    <source>
        <dbReference type="SAM" id="Phobius"/>
    </source>
</evidence>
<dbReference type="EMBL" id="JAMYWD010000010">
    <property type="protein sequence ID" value="KAJ4957537.1"/>
    <property type="molecule type" value="Genomic_DNA"/>
</dbReference>
<dbReference type="Proteomes" id="UP001141806">
    <property type="component" value="Unassembled WGS sequence"/>
</dbReference>
<name>A0A9Q0H4M6_9MAGN</name>
<keyword evidence="1" id="KW-1133">Transmembrane helix</keyword>
<protein>
    <submittedName>
        <fullName evidence="2">Uncharacterized protein</fullName>
    </submittedName>
</protein>
<keyword evidence="3" id="KW-1185">Reference proteome</keyword>
<sequence length="163" mass="18727">MVYNDHGKVASMKLFSEQVHMVLTVLVILPRSGSFFCFALAARLIFCEAKYHSCILLLVAGFEDSRGLEMEVWWQSGVSIHYLWVNIHVHSFACIYIYCLKLLGSISSHSTCEIHLSLSLLLLSFFFYWPPFESIFTVIALYLYPSDVIVFPLPQEETDKMQS</sequence>
<evidence type="ECO:0000313" key="3">
    <source>
        <dbReference type="Proteomes" id="UP001141806"/>
    </source>
</evidence>
<keyword evidence="1" id="KW-0472">Membrane</keyword>
<reference evidence="2" key="1">
    <citation type="journal article" date="2023" name="Plant J.">
        <title>The genome of the king protea, Protea cynaroides.</title>
        <authorList>
            <person name="Chang J."/>
            <person name="Duong T.A."/>
            <person name="Schoeman C."/>
            <person name="Ma X."/>
            <person name="Roodt D."/>
            <person name="Barker N."/>
            <person name="Li Z."/>
            <person name="Van de Peer Y."/>
            <person name="Mizrachi E."/>
        </authorList>
    </citation>
    <scope>NUCLEOTIDE SEQUENCE</scope>
    <source>
        <tissue evidence="2">Young leaves</tissue>
    </source>
</reference>